<dbReference type="Gene3D" id="3.40.50.1460">
    <property type="match status" value="1"/>
</dbReference>
<dbReference type="GO" id="GO:0008234">
    <property type="term" value="F:cysteine-type peptidase activity"/>
    <property type="evidence" value="ECO:0007669"/>
    <property type="project" value="InterPro"/>
</dbReference>
<dbReference type="InterPro" id="IPR029031">
    <property type="entry name" value="Gingipain_N_sf"/>
</dbReference>
<dbReference type="SUPFAM" id="SSF52129">
    <property type="entry name" value="Caspase-like"/>
    <property type="match status" value="1"/>
</dbReference>
<dbReference type="AlphaFoldDB" id="A0A7C6ED63"/>
<dbReference type="EMBL" id="DTLI01000136">
    <property type="protein sequence ID" value="HHS52260.1"/>
    <property type="molecule type" value="Genomic_DNA"/>
</dbReference>
<dbReference type="Gene3D" id="3.40.50.10390">
    <property type="entry name" value="Gingipain r, domain 1"/>
    <property type="match status" value="1"/>
</dbReference>
<gene>
    <name evidence="3" type="ORF">ENW73_05275</name>
</gene>
<dbReference type="InterPro" id="IPR029030">
    <property type="entry name" value="Caspase-like_dom_sf"/>
</dbReference>
<evidence type="ECO:0000256" key="1">
    <source>
        <dbReference type="ARBA" id="ARBA00022729"/>
    </source>
</evidence>
<dbReference type="Gene3D" id="2.60.40.10">
    <property type="entry name" value="Immunoglobulins"/>
    <property type="match status" value="1"/>
</dbReference>
<comment type="caution">
    <text evidence="3">The sequence shown here is derived from an EMBL/GenBank/DDBJ whole genome shotgun (WGS) entry which is preliminary data.</text>
</comment>
<evidence type="ECO:0000313" key="3">
    <source>
        <dbReference type="EMBL" id="HHS52260.1"/>
    </source>
</evidence>
<dbReference type="InterPro" id="IPR013783">
    <property type="entry name" value="Ig-like_fold"/>
</dbReference>
<sequence length="1156" mass="126984">MQKLIAYLLKLRVKNLALGIILFLAPSILAQESGARYLVIAYDNFVDAVRPLVEWKTKKGVKAVCVPLSQIGSTPSQIKSYIQNAYYTWNPRPEYVLLVGSPDLLPSYSNQYDDYYADMMGNYQIELCIGRFHCQTLVQCSLLVAKSIGYEKSATMQDSTWFAKGTTIVREDNPPDPYYQSDCRYIRNLWLAANYTHIDSFINTAGHNQSDVENAITNGRAFVVYRGQAVSYWWSPFNVSPNNTNNGYKLPIVISGTCATMSLSPGENMLGDAFVRAGTVQNPKGAVAFFGTTVVGSHVSQYRGAVTWGFFKALYLDSIFTLGGAAKRAKFIMDSLYPSQIRYMEWNLLGDPELNVWTTKPRKLTVSYDTMIFVQPTNLSVLVTSSGAPVSGALVCVKMDSTVYSYGYTDNQGLVTLAFTPQHIGYLSLTVSGHNLFPCEESVLVRVGNIPYLRYHHSVFTDSPPGGNGNLRINPGEEILLTCYLINSGNLGASGVRATLRSYDEFVTISESTSSFADIGPGSIVQADSPYRFALSENTPNGHELSFNLHITDDANHSWDSPFSLPVQAGELVYSGSFVIDSSPGGNNNGQIGAQENIRLRLTVLNSGAEDLNNVYARLRTNSPYLSITDSFGYFGSVPSGANRTNTQDPFAFSTAPSLPRNYPLSFVVFVYGSGGTYNYRTTFAFTLYSEQGMSSDPTGPDSYGYYCYDNMDISSGRAPSYEWLEIAPPGPGTIIEQITNADAGIDTLPLPFTFRYYGANYNEVTVASNGFLSIGRTNYRWGNNSPIPDTAGPEAMIAPFWDDLNANETLHGGNGDIYQYYDAVNHRWIVEFKDVAHYDRNSVRETFQVILFDPAYYPTPTNDGEIVFQYQNVADATSNTVGIENPTETDGIQYLFNNNYPSTAALLTNGRALRFTTLAPATTSPWLVLLGITVSDSVGGNNNRIPEPGENIQLVVNLVNRGQGPAENVFAQLRSTDNNAILIDSTSGFGTIGVSGQGNNEQDPYLFTVRSQVTDTILDFLLTINATGYNTVQYFSIGLFGNPGIVDCFPPSADLGGLQCFPNPFRQSTMIKTNLTNIAIYDLTGKLVVRLPLSVDRCPLSVLRSRSTVTVHGPQLMIWDGTDEQGRKLGSGIYFILAKSANGNQTEVKKITISR</sequence>
<name>A0A7C6ED63_UNCW3</name>
<organism evidence="3">
    <name type="scientific">candidate division WOR-3 bacterium</name>
    <dbReference type="NCBI Taxonomy" id="2052148"/>
    <lineage>
        <taxon>Bacteria</taxon>
        <taxon>Bacteria division WOR-3</taxon>
    </lineage>
</organism>
<keyword evidence="1" id="KW-0732">Signal</keyword>
<feature type="domain" description="Gingipain" evidence="2">
    <location>
        <begin position="37"/>
        <end position="355"/>
    </location>
</feature>
<reference evidence="3" key="1">
    <citation type="journal article" date="2020" name="mSystems">
        <title>Genome- and Community-Level Interaction Insights into Carbon Utilization and Element Cycling Functions of Hydrothermarchaeota in Hydrothermal Sediment.</title>
        <authorList>
            <person name="Zhou Z."/>
            <person name="Liu Y."/>
            <person name="Xu W."/>
            <person name="Pan J."/>
            <person name="Luo Z.H."/>
            <person name="Li M."/>
        </authorList>
    </citation>
    <scope>NUCLEOTIDE SEQUENCE [LARGE SCALE GENOMIC DNA]</scope>
    <source>
        <strain evidence="3">SpSt-876</strain>
    </source>
</reference>
<accession>A0A7C6ED63</accession>
<proteinExistence type="predicted"/>
<protein>
    <recommendedName>
        <fullName evidence="2">Gingipain domain-containing protein</fullName>
    </recommendedName>
</protein>
<dbReference type="Pfam" id="PF01364">
    <property type="entry name" value="Peptidase_C25"/>
    <property type="match status" value="1"/>
</dbReference>
<evidence type="ECO:0000259" key="2">
    <source>
        <dbReference type="Pfam" id="PF01364"/>
    </source>
</evidence>
<dbReference type="Gene3D" id="2.60.40.4070">
    <property type="match status" value="1"/>
</dbReference>
<dbReference type="InterPro" id="IPR001769">
    <property type="entry name" value="Gingipain"/>
</dbReference>
<dbReference type="GO" id="GO:0006508">
    <property type="term" value="P:proteolysis"/>
    <property type="evidence" value="ECO:0007669"/>
    <property type="project" value="InterPro"/>
</dbReference>